<reference evidence="2" key="1">
    <citation type="submission" date="2019-09" db="EMBL/GenBank/DDBJ databases">
        <title>Organ-specific transcriptomic study of the physiology of the cattle tick, Rhipicephalus microplus.</title>
        <authorList>
            <person name="Tirloni L."/>
            <person name="Braz G."/>
            <person name="Gandara A.C.P."/>
            <person name="Sabadin G.A."/>
            <person name="da Silva R.M."/>
            <person name="Guizzo M.G."/>
            <person name="Machado J.A."/>
            <person name="Costa E.P."/>
            <person name="Gomes H.F."/>
            <person name="Moraes J."/>
            <person name="Mota M.B.S."/>
            <person name="Mesquita R.D."/>
            <person name="Alvarenga P.H."/>
            <person name="Alves F."/>
            <person name="Seixas A."/>
            <person name="da Fonseca R.N."/>
            <person name="Fogaca A."/>
            <person name="Logullo C."/>
            <person name="Tanaka A."/>
            <person name="Daffre S."/>
            <person name="Termignoni C."/>
            <person name="Vaz I.S.Jr."/>
            <person name="Oliveira P.L."/>
            <person name="Ribeiro J.M."/>
        </authorList>
    </citation>
    <scope>NUCLEOTIDE SEQUENCE</scope>
    <source>
        <strain evidence="2">Porto Alegre</strain>
    </source>
</reference>
<organism evidence="2">
    <name type="scientific">Rhipicephalus microplus</name>
    <name type="common">Cattle tick</name>
    <name type="synonym">Boophilus microplus</name>
    <dbReference type="NCBI Taxonomy" id="6941"/>
    <lineage>
        <taxon>Eukaryota</taxon>
        <taxon>Metazoa</taxon>
        <taxon>Ecdysozoa</taxon>
        <taxon>Arthropoda</taxon>
        <taxon>Chelicerata</taxon>
        <taxon>Arachnida</taxon>
        <taxon>Acari</taxon>
        <taxon>Parasitiformes</taxon>
        <taxon>Ixodida</taxon>
        <taxon>Ixodoidea</taxon>
        <taxon>Ixodidae</taxon>
        <taxon>Rhipicephalinae</taxon>
        <taxon>Rhipicephalus</taxon>
        <taxon>Boophilus</taxon>
    </lineage>
</organism>
<protein>
    <submittedName>
        <fullName evidence="2">Putative secreted protein</fullName>
    </submittedName>
</protein>
<name>A0A6M2D9P2_RHIMP</name>
<evidence type="ECO:0000256" key="1">
    <source>
        <dbReference type="SAM" id="Phobius"/>
    </source>
</evidence>
<keyword evidence="1" id="KW-0472">Membrane</keyword>
<sequence>MCPFFFIIYMLFISYCQLILQAIGRNGIYKRKCLTISEHNENKSVKNNNSVQQSCHYAKTQEAMKPKKTHDSVHNILARKYRDRKMILTV</sequence>
<accession>A0A6M2D9P2</accession>
<proteinExistence type="predicted"/>
<dbReference type="EMBL" id="GHWJ01010286">
    <property type="protein sequence ID" value="NOV43023.1"/>
    <property type="molecule type" value="Transcribed_RNA"/>
</dbReference>
<dbReference type="AlphaFoldDB" id="A0A6M2D9P2"/>
<feature type="transmembrane region" description="Helical" evidence="1">
    <location>
        <begin position="6"/>
        <end position="24"/>
    </location>
</feature>
<keyword evidence="1" id="KW-1133">Transmembrane helix</keyword>
<evidence type="ECO:0000313" key="2">
    <source>
        <dbReference type="EMBL" id="NOV43023.1"/>
    </source>
</evidence>
<keyword evidence="1" id="KW-0812">Transmembrane</keyword>